<dbReference type="PROSITE" id="PS00497">
    <property type="entry name" value="TYROSINASE_1"/>
    <property type="match status" value="1"/>
</dbReference>
<feature type="chain" id="PRO_5018023876" evidence="3">
    <location>
        <begin position="21"/>
        <end position="360"/>
    </location>
</feature>
<dbReference type="PRINTS" id="PR00092">
    <property type="entry name" value="TYROSINASE"/>
</dbReference>
<proteinExistence type="predicted"/>
<evidence type="ECO:0000259" key="5">
    <source>
        <dbReference type="PROSITE" id="PS00498"/>
    </source>
</evidence>
<keyword evidence="1" id="KW-0479">Metal-binding</keyword>
<dbReference type="Gene3D" id="1.10.1280.10">
    <property type="entry name" value="Di-copper center containing domain from catechol oxidase"/>
    <property type="match status" value="1"/>
</dbReference>
<dbReference type="InterPro" id="IPR008922">
    <property type="entry name" value="Di-copper_centre_dom_sf"/>
</dbReference>
<keyword evidence="3" id="KW-0732">Signal</keyword>
<reference evidence="6 7" key="1">
    <citation type="journal article" date="2018" name="Nat. Ecol. Evol.">
        <title>Pezizomycetes genomes reveal the molecular basis of ectomycorrhizal truffle lifestyle.</title>
        <authorList>
            <person name="Murat C."/>
            <person name="Payen T."/>
            <person name="Noel B."/>
            <person name="Kuo A."/>
            <person name="Morin E."/>
            <person name="Chen J."/>
            <person name="Kohler A."/>
            <person name="Krizsan K."/>
            <person name="Balestrini R."/>
            <person name="Da Silva C."/>
            <person name="Montanini B."/>
            <person name="Hainaut M."/>
            <person name="Levati E."/>
            <person name="Barry K.W."/>
            <person name="Belfiori B."/>
            <person name="Cichocki N."/>
            <person name="Clum A."/>
            <person name="Dockter R.B."/>
            <person name="Fauchery L."/>
            <person name="Guy J."/>
            <person name="Iotti M."/>
            <person name="Le Tacon F."/>
            <person name="Lindquist E.A."/>
            <person name="Lipzen A."/>
            <person name="Malagnac F."/>
            <person name="Mello A."/>
            <person name="Molinier V."/>
            <person name="Miyauchi S."/>
            <person name="Poulain J."/>
            <person name="Riccioni C."/>
            <person name="Rubini A."/>
            <person name="Sitrit Y."/>
            <person name="Splivallo R."/>
            <person name="Traeger S."/>
            <person name="Wang M."/>
            <person name="Zifcakova L."/>
            <person name="Wipf D."/>
            <person name="Zambonelli A."/>
            <person name="Paolocci F."/>
            <person name="Nowrousian M."/>
            <person name="Ottonello S."/>
            <person name="Baldrian P."/>
            <person name="Spatafora J.W."/>
            <person name="Henrissat B."/>
            <person name="Nagy L.G."/>
            <person name="Aury J.M."/>
            <person name="Wincker P."/>
            <person name="Grigoriev I.V."/>
            <person name="Bonfante P."/>
            <person name="Martin F.M."/>
        </authorList>
    </citation>
    <scope>NUCLEOTIDE SEQUENCE [LARGE SCALE GENOMIC DNA]</scope>
    <source>
        <strain evidence="6 7">CCBAS932</strain>
    </source>
</reference>
<evidence type="ECO:0000259" key="4">
    <source>
        <dbReference type="PROSITE" id="PS00497"/>
    </source>
</evidence>
<protein>
    <submittedName>
        <fullName evidence="6">Di-copper centre-containing protein</fullName>
    </submittedName>
</protein>
<evidence type="ECO:0000256" key="2">
    <source>
        <dbReference type="ARBA" id="ARBA00023008"/>
    </source>
</evidence>
<evidence type="ECO:0000313" key="7">
    <source>
        <dbReference type="Proteomes" id="UP000277580"/>
    </source>
</evidence>
<keyword evidence="7" id="KW-1185">Reference proteome</keyword>
<dbReference type="PROSITE" id="PS00498">
    <property type="entry name" value="TYROSINASE_2"/>
    <property type="match status" value="1"/>
</dbReference>
<dbReference type="Proteomes" id="UP000277580">
    <property type="component" value="Unassembled WGS sequence"/>
</dbReference>
<dbReference type="PANTHER" id="PTHR11474:SF126">
    <property type="entry name" value="TYROSINASE-LIKE PROTEIN TYR-1-RELATED"/>
    <property type="match status" value="1"/>
</dbReference>
<feature type="domain" description="Tyrosinase copper-binding" evidence="4">
    <location>
        <begin position="99"/>
        <end position="116"/>
    </location>
</feature>
<dbReference type="AlphaFoldDB" id="A0A3N4L1D0"/>
<evidence type="ECO:0000256" key="1">
    <source>
        <dbReference type="ARBA" id="ARBA00022723"/>
    </source>
</evidence>
<dbReference type="GO" id="GO:0046872">
    <property type="term" value="F:metal ion binding"/>
    <property type="evidence" value="ECO:0007669"/>
    <property type="project" value="UniProtKB-KW"/>
</dbReference>
<keyword evidence="2" id="KW-0186">Copper</keyword>
<sequence length="360" mass="39640">MKFIGFTSAAVLCLSTLSIASPIASPESSDISSASRDSNGCREPIVRKEWRSLTKNEKKKYLAAVQCLAKKKSINAVPGADSIYDDFQGVHSSQTPNIHFVGHFLPWHRYFVSAYEKALREECGWTGGQPYWDWLIDSQSGINMTSWSIFDPKTGFGGNGPFVEIDESLNFLGIDGRTGGGCVQDGPFTFDKFKLSLGPSHDVNVSNPHCLTRDFAEPIALTNLVPEVIEEMMSKTTYGAFARRTEGEPSFDVKNVHGGGHFGVGGVLGAIGDAYNSPGDPLFYLHHANLDRIWWQWQQKDPKRRYKDVSGPIVPFDYTNLSGGNVTLDFTINLGKLGKSVPLSEVVNPESGTMCFKYDC</sequence>
<dbReference type="InParanoid" id="A0A3N4L1D0"/>
<dbReference type="OrthoDB" id="6132182at2759"/>
<dbReference type="Pfam" id="PF00264">
    <property type="entry name" value="Tyrosinase"/>
    <property type="match status" value="1"/>
</dbReference>
<dbReference type="SUPFAM" id="SSF48056">
    <property type="entry name" value="Di-copper centre-containing domain"/>
    <property type="match status" value="1"/>
</dbReference>
<dbReference type="EMBL" id="ML119114">
    <property type="protein sequence ID" value="RPB15312.1"/>
    <property type="molecule type" value="Genomic_DNA"/>
</dbReference>
<evidence type="ECO:0000313" key="6">
    <source>
        <dbReference type="EMBL" id="RPB15312.1"/>
    </source>
</evidence>
<dbReference type="PANTHER" id="PTHR11474">
    <property type="entry name" value="TYROSINASE FAMILY MEMBER"/>
    <property type="match status" value="1"/>
</dbReference>
<dbReference type="InterPro" id="IPR002227">
    <property type="entry name" value="Tyrosinase_Cu-bd"/>
</dbReference>
<dbReference type="STRING" id="1392247.A0A3N4L1D0"/>
<name>A0A3N4L1D0_9PEZI</name>
<evidence type="ECO:0000256" key="3">
    <source>
        <dbReference type="SAM" id="SignalP"/>
    </source>
</evidence>
<accession>A0A3N4L1D0</accession>
<feature type="domain" description="Tyrosinase copper-binding" evidence="5">
    <location>
        <begin position="280"/>
        <end position="291"/>
    </location>
</feature>
<dbReference type="GO" id="GO:0016491">
    <property type="term" value="F:oxidoreductase activity"/>
    <property type="evidence" value="ECO:0007669"/>
    <property type="project" value="InterPro"/>
</dbReference>
<feature type="signal peptide" evidence="3">
    <location>
        <begin position="1"/>
        <end position="20"/>
    </location>
</feature>
<dbReference type="InterPro" id="IPR050316">
    <property type="entry name" value="Tyrosinase/Hemocyanin"/>
</dbReference>
<organism evidence="6 7">
    <name type="scientific">Morchella conica CCBAS932</name>
    <dbReference type="NCBI Taxonomy" id="1392247"/>
    <lineage>
        <taxon>Eukaryota</taxon>
        <taxon>Fungi</taxon>
        <taxon>Dikarya</taxon>
        <taxon>Ascomycota</taxon>
        <taxon>Pezizomycotina</taxon>
        <taxon>Pezizomycetes</taxon>
        <taxon>Pezizales</taxon>
        <taxon>Morchellaceae</taxon>
        <taxon>Morchella</taxon>
    </lineage>
</organism>
<gene>
    <name evidence="6" type="ORF">P167DRAFT_483086</name>
</gene>